<dbReference type="AlphaFoldDB" id="A0A699KUA6"/>
<protein>
    <submittedName>
        <fullName evidence="2">Uncharacterized protein</fullName>
    </submittedName>
</protein>
<gene>
    <name evidence="2" type="ORF">Tci_678120</name>
</gene>
<evidence type="ECO:0000313" key="2">
    <source>
        <dbReference type="EMBL" id="GFB06149.1"/>
    </source>
</evidence>
<reference evidence="2" key="1">
    <citation type="journal article" date="2019" name="Sci. Rep.">
        <title>Draft genome of Tanacetum cinerariifolium, the natural source of mosquito coil.</title>
        <authorList>
            <person name="Yamashiro T."/>
            <person name="Shiraishi A."/>
            <person name="Satake H."/>
            <person name="Nakayama K."/>
        </authorList>
    </citation>
    <scope>NUCLEOTIDE SEQUENCE</scope>
</reference>
<name>A0A699KUA6_TANCI</name>
<feature type="region of interest" description="Disordered" evidence="1">
    <location>
        <begin position="1"/>
        <end position="95"/>
    </location>
</feature>
<accession>A0A699KUA6</accession>
<proteinExistence type="predicted"/>
<feature type="non-terminal residue" evidence="2">
    <location>
        <position position="265"/>
    </location>
</feature>
<feature type="region of interest" description="Disordered" evidence="1">
    <location>
        <begin position="162"/>
        <end position="191"/>
    </location>
</feature>
<organism evidence="2">
    <name type="scientific">Tanacetum cinerariifolium</name>
    <name type="common">Dalmatian daisy</name>
    <name type="synonym">Chrysanthemum cinerariifolium</name>
    <dbReference type="NCBI Taxonomy" id="118510"/>
    <lineage>
        <taxon>Eukaryota</taxon>
        <taxon>Viridiplantae</taxon>
        <taxon>Streptophyta</taxon>
        <taxon>Embryophyta</taxon>
        <taxon>Tracheophyta</taxon>
        <taxon>Spermatophyta</taxon>
        <taxon>Magnoliopsida</taxon>
        <taxon>eudicotyledons</taxon>
        <taxon>Gunneridae</taxon>
        <taxon>Pentapetalae</taxon>
        <taxon>asterids</taxon>
        <taxon>campanulids</taxon>
        <taxon>Asterales</taxon>
        <taxon>Asteraceae</taxon>
        <taxon>Asteroideae</taxon>
        <taxon>Anthemideae</taxon>
        <taxon>Anthemidinae</taxon>
        <taxon>Tanacetum</taxon>
    </lineage>
</organism>
<feature type="compositionally biased region" description="Polar residues" evidence="1">
    <location>
        <begin position="168"/>
        <end position="181"/>
    </location>
</feature>
<comment type="caution">
    <text evidence="2">The sequence shown here is derived from an EMBL/GenBank/DDBJ whole genome shotgun (WGS) entry which is preliminary data.</text>
</comment>
<sequence length="265" mass="28605">EAAYTIYKASHDAHASSDAGHDEDEEKIYAVEDTIPTGDGIPADAQTIPTGSTPIPTTKGVSASSSIDPAGQATADAPSSSTIPAADKAIGDDVNEDNMNERLGMLFMRKRRELAEQSWVPASVPIAPSIAADVSVSAISTTTTDVSPAPTLPVESVAEVHANESGLDENQTASKQVSTEHTASESDDDPSPYAPYVGWEMVPTPLGFIHAYYYMEEHTKHFTSLRELLHMVEKNDLRKLLGDVDTFYQRQEPDTFALILWGDLR</sequence>
<feature type="non-terminal residue" evidence="2">
    <location>
        <position position="1"/>
    </location>
</feature>
<evidence type="ECO:0000256" key="1">
    <source>
        <dbReference type="SAM" id="MobiDB-lite"/>
    </source>
</evidence>
<feature type="compositionally biased region" description="Low complexity" evidence="1">
    <location>
        <begin position="47"/>
        <end position="58"/>
    </location>
</feature>
<dbReference type="EMBL" id="BKCJ010543720">
    <property type="protein sequence ID" value="GFB06149.1"/>
    <property type="molecule type" value="Genomic_DNA"/>
</dbReference>